<feature type="transmembrane region" description="Helical" evidence="19">
    <location>
        <begin position="138"/>
        <end position="158"/>
    </location>
</feature>
<evidence type="ECO:0000256" key="13">
    <source>
        <dbReference type="ARBA" id="ARBA00022989"/>
    </source>
</evidence>
<keyword evidence="10 18" id="KW-0808">Transferase</keyword>
<dbReference type="Pfam" id="PF01148">
    <property type="entry name" value="CTP_transf_1"/>
    <property type="match status" value="1"/>
</dbReference>
<accession>A0A1G5Q1S6</accession>
<feature type="transmembrane region" description="Helical" evidence="19">
    <location>
        <begin position="53"/>
        <end position="73"/>
    </location>
</feature>
<dbReference type="PANTHER" id="PTHR46382">
    <property type="entry name" value="PHOSPHATIDATE CYTIDYLYLTRANSFERASE"/>
    <property type="match status" value="1"/>
</dbReference>
<evidence type="ECO:0000256" key="19">
    <source>
        <dbReference type="SAM" id="Phobius"/>
    </source>
</evidence>
<evidence type="ECO:0000256" key="16">
    <source>
        <dbReference type="ARBA" id="ARBA00023209"/>
    </source>
</evidence>
<proteinExistence type="inferred from homology"/>
<feature type="transmembrane region" description="Helical" evidence="19">
    <location>
        <begin position="204"/>
        <end position="223"/>
    </location>
</feature>
<evidence type="ECO:0000256" key="15">
    <source>
        <dbReference type="ARBA" id="ARBA00023136"/>
    </source>
</evidence>
<dbReference type="EMBL" id="FMWD01000003">
    <property type="protein sequence ID" value="SCZ55824.1"/>
    <property type="molecule type" value="Genomic_DNA"/>
</dbReference>
<comment type="subcellular location">
    <subcellularLocation>
        <location evidence="2">Cell membrane</location>
        <topology evidence="2">Multi-pass membrane protein</topology>
    </subcellularLocation>
</comment>
<dbReference type="STRING" id="415747.SAMN03097708_01206"/>
<keyword evidence="13 19" id="KW-1133">Transmembrane helix</keyword>
<dbReference type="EC" id="2.7.7.41" evidence="6 18"/>
<comment type="pathway">
    <text evidence="3 18">Phospholipid metabolism; CDP-diacylglycerol biosynthesis; CDP-diacylglycerol from sn-glycerol 3-phosphate: step 3/3.</text>
</comment>
<evidence type="ECO:0000256" key="11">
    <source>
        <dbReference type="ARBA" id="ARBA00022692"/>
    </source>
</evidence>
<sequence>MLKQRILTALILAPLAVWAILALPSLLFALLLGVIMLLGAWEWTRLIGLKSSAGRIGYTAAVALLIVILYPLTATPGSVIAIGLLALVWWSLALVAVVRYPEGIEAMRQNRTVRAVVGVLVLVPAWGCLVILQRAPGPGFVLLLMVLIWGADTGAYFAGRRWGRHRLAARVSPGKTWEGVVGGAAVALTVGAIGWFWLRPEVVLPGFLLLCAFTIAASVLGDLSESMFKRMMKVKDSGGLLPGHGGILDRIDSLTAAAPVFVLGFYGLRSWM</sequence>
<feature type="transmembrane region" description="Helical" evidence="19">
    <location>
        <begin position="15"/>
        <end position="41"/>
    </location>
</feature>
<feature type="transmembrane region" description="Helical" evidence="19">
    <location>
        <begin position="79"/>
        <end position="100"/>
    </location>
</feature>
<keyword evidence="21" id="KW-1185">Reference proteome</keyword>
<protein>
    <recommendedName>
        <fullName evidence="7 18">Phosphatidate cytidylyltransferase</fullName>
        <ecNumber evidence="6 18">2.7.7.41</ecNumber>
    </recommendedName>
</protein>
<comment type="pathway">
    <text evidence="4">Lipid metabolism.</text>
</comment>
<keyword evidence="15 19" id="KW-0472">Membrane</keyword>
<evidence type="ECO:0000256" key="6">
    <source>
        <dbReference type="ARBA" id="ARBA00012487"/>
    </source>
</evidence>
<dbReference type="AlphaFoldDB" id="A0A1G5Q1S6"/>
<evidence type="ECO:0000256" key="9">
    <source>
        <dbReference type="ARBA" id="ARBA00022516"/>
    </source>
</evidence>
<evidence type="ECO:0000256" key="4">
    <source>
        <dbReference type="ARBA" id="ARBA00005189"/>
    </source>
</evidence>
<dbReference type="GO" id="GO:0005886">
    <property type="term" value="C:plasma membrane"/>
    <property type="evidence" value="ECO:0007669"/>
    <property type="project" value="UniProtKB-SubCell"/>
</dbReference>
<evidence type="ECO:0000256" key="1">
    <source>
        <dbReference type="ARBA" id="ARBA00001698"/>
    </source>
</evidence>
<keyword evidence="12 18" id="KW-0548">Nucleotidyltransferase</keyword>
<keyword evidence="16" id="KW-0594">Phospholipid biosynthesis</keyword>
<keyword evidence="17" id="KW-1208">Phospholipid metabolism</keyword>
<dbReference type="OrthoDB" id="9799199at2"/>
<dbReference type="UniPathway" id="UPA00557">
    <property type="reaction ID" value="UER00614"/>
</dbReference>
<evidence type="ECO:0000256" key="3">
    <source>
        <dbReference type="ARBA" id="ARBA00005119"/>
    </source>
</evidence>
<comment type="similarity">
    <text evidence="5 18">Belongs to the CDS family.</text>
</comment>
<reference evidence="20 21" key="1">
    <citation type="submission" date="2016-10" db="EMBL/GenBank/DDBJ databases">
        <authorList>
            <person name="de Groot N.N."/>
        </authorList>
    </citation>
    <scope>NUCLEOTIDE SEQUENCE [LARGE SCALE GENOMIC DNA]</scope>
    <source>
        <strain evidence="20 21">HLD2</strain>
    </source>
</reference>
<dbReference type="PANTHER" id="PTHR46382:SF1">
    <property type="entry name" value="PHOSPHATIDATE CYTIDYLYLTRANSFERASE"/>
    <property type="match status" value="1"/>
</dbReference>
<dbReference type="Proteomes" id="UP000199648">
    <property type="component" value="Unassembled WGS sequence"/>
</dbReference>
<evidence type="ECO:0000256" key="5">
    <source>
        <dbReference type="ARBA" id="ARBA00010185"/>
    </source>
</evidence>
<dbReference type="GO" id="GO:0004605">
    <property type="term" value="F:phosphatidate cytidylyltransferase activity"/>
    <property type="evidence" value="ECO:0007669"/>
    <property type="project" value="UniProtKB-EC"/>
</dbReference>
<evidence type="ECO:0000256" key="14">
    <source>
        <dbReference type="ARBA" id="ARBA00023098"/>
    </source>
</evidence>
<keyword evidence="14" id="KW-0443">Lipid metabolism</keyword>
<organism evidence="20 21">
    <name type="scientific">Thiohalomonas denitrificans</name>
    <dbReference type="NCBI Taxonomy" id="415747"/>
    <lineage>
        <taxon>Bacteria</taxon>
        <taxon>Pseudomonadati</taxon>
        <taxon>Pseudomonadota</taxon>
        <taxon>Gammaproteobacteria</taxon>
        <taxon>Thiohalomonadales</taxon>
        <taxon>Thiohalomonadaceae</taxon>
        <taxon>Thiohalomonas</taxon>
    </lineage>
</organism>
<evidence type="ECO:0000256" key="8">
    <source>
        <dbReference type="ARBA" id="ARBA00022475"/>
    </source>
</evidence>
<evidence type="ECO:0000256" key="2">
    <source>
        <dbReference type="ARBA" id="ARBA00004651"/>
    </source>
</evidence>
<evidence type="ECO:0000313" key="20">
    <source>
        <dbReference type="EMBL" id="SCZ55824.1"/>
    </source>
</evidence>
<dbReference type="InterPro" id="IPR000374">
    <property type="entry name" value="PC_trans"/>
</dbReference>
<gene>
    <name evidence="20" type="ORF">SAMN03097708_01206</name>
</gene>
<dbReference type="GO" id="GO:0016024">
    <property type="term" value="P:CDP-diacylglycerol biosynthetic process"/>
    <property type="evidence" value="ECO:0007669"/>
    <property type="project" value="UniProtKB-UniPathway"/>
</dbReference>
<evidence type="ECO:0000256" key="7">
    <source>
        <dbReference type="ARBA" id="ARBA00019373"/>
    </source>
</evidence>
<evidence type="ECO:0000313" key="21">
    <source>
        <dbReference type="Proteomes" id="UP000199648"/>
    </source>
</evidence>
<keyword evidence="11 18" id="KW-0812">Transmembrane</keyword>
<evidence type="ECO:0000256" key="18">
    <source>
        <dbReference type="RuleBase" id="RU003938"/>
    </source>
</evidence>
<name>A0A1G5Q1S6_9GAMM</name>
<evidence type="ECO:0000256" key="17">
    <source>
        <dbReference type="ARBA" id="ARBA00023264"/>
    </source>
</evidence>
<dbReference type="PROSITE" id="PS01315">
    <property type="entry name" value="CDS"/>
    <property type="match status" value="1"/>
</dbReference>
<evidence type="ECO:0000256" key="10">
    <source>
        <dbReference type="ARBA" id="ARBA00022679"/>
    </source>
</evidence>
<feature type="transmembrane region" description="Helical" evidence="19">
    <location>
        <begin position="112"/>
        <end position="132"/>
    </location>
</feature>
<keyword evidence="9" id="KW-0444">Lipid biosynthesis</keyword>
<dbReference type="RefSeq" id="WP_092993954.1">
    <property type="nucleotide sequence ID" value="NZ_FMWD01000003.1"/>
</dbReference>
<keyword evidence="8" id="KW-1003">Cell membrane</keyword>
<comment type="catalytic activity">
    <reaction evidence="1 18">
        <text>a 1,2-diacyl-sn-glycero-3-phosphate + CTP + H(+) = a CDP-1,2-diacyl-sn-glycerol + diphosphate</text>
        <dbReference type="Rhea" id="RHEA:16229"/>
        <dbReference type="ChEBI" id="CHEBI:15378"/>
        <dbReference type="ChEBI" id="CHEBI:33019"/>
        <dbReference type="ChEBI" id="CHEBI:37563"/>
        <dbReference type="ChEBI" id="CHEBI:58332"/>
        <dbReference type="ChEBI" id="CHEBI:58608"/>
        <dbReference type="EC" id="2.7.7.41"/>
    </reaction>
</comment>
<feature type="transmembrane region" description="Helical" evidence="19">
    <location>
        <begin position="179"/>
        <end position="198"/>
    </location>
</feature>
<evidence type="ECO:0000256" key="12">
    <source>
        <dbReference type="ARBA" id="ARBA00022695"/>
    </source>
</evidence>